<keyword evidence="11" id="KW-1185">Reference proteome</keyword>
<feature type="transmembrane region" description="Helical" evidence="8">
    <location>
        <begin position="412"/>
        <end position="436"/>
    </location>
</feature>
<keyword evidence="4 8" id="KW-1133">Transmembrane helix</keyword>
<sequence>MLSITLNPGFVCIIAALLALGTPRGLRAPLMAGAALLALWLMLDREFGAATAAAQMGLPVVLLSLDALNRIFGIAMLIALIAISICSGARRSRSEDVAILLMAGGAVSALFVGDLISFVAATALAGLAMAWLVFSSPVENAARSGVRLLIWQGVEGLLFLVGVAFQLSAGAESSIFARLDIATIGGASIFTALMIRVGAPFAHVWLKDASAHASPVGAGAVSVFSSMLGVYALARLFPAEPILAPIGLAMGVIGVAYAMAEDDLRRAAASGLTAQTGVCVALIGVGSPLAMAAAEGHAFALIFAFLAMQLVLGAVLGRTGHVKQSEIEGLVRVMPISSLLLIASGLAVAAAPGFALYATTVIALEATAQWELEWAWILMASVSPALLVALMLRPAMTAFRSALPAPIKEAPFPMLLGAALAVFFCLAVGLAPAWLYGLLPTELAFEPYAIDRMAPQLELLGAAGVIYVVLRALRLAPQPRAGGLLDVDAFYRGPAAGAGRWVGVVLLRLYGAWQALLGRVASQLARAAGRWSRNCDRPYRVRAAGVVQLAALAVLVAVAMFWRVS</sequence>
<keyword evidence="5" id="KW-0560">Oxidoreductase</keyword>
<evidence type="ECO:0000256" key="4">
    <source>
        <dbReference type="ARBA" id="ARBA00022989"/>
    </source>
</evidence>
<feature type="domain" description="NADH:quinone oxidoreductase/Mrp antiporter transmembrane" evidence="9">
    <location>
        <begin position="114"/>
        <end position="378"/>
    </location>
</feature>
<evidence type="ECO:0000256" key="3">
    <source>
        <dbReference type="ARBA" id="ARBA00022692"/>
    </source>
</evidence>
<evidence type="ECO:0000256" key="6">
    <source>
        <dbReference type="ARBA" id="ARBA00023136"/>
    </source>
</evidence>
<keyword evidence="6 8" id="KW-0472">Membrane</keyword>
<evidence type="ECO:0000313" key="11">
    <source>
        <dbReference type="Proteomes" id="UP000431269"/>
    </source>
</evidence>
<dbReference type="KEGG" id="tsv:DSM104635_02453"/>
<dbReference type="GO" id="GO:0005886">
    <property type="term" value="C:plasma membrane"/>
    <property type="evidence" value="ECO:0007669"/>
    <property type="project" value="UniProtKB-SubCell"/>
</dbReference>
<proteinExistence type="predicted"/>
<feature type="transmembrane region" description="Helical" evidence="8">
    <location>
        <begin position="242"/>
        <end position="260"/>
    </location>
</feature>
<evidence type="ECO:0000313" key="10">
    <source>
        <dbReference type="EMBL" id="QGZ95603.1"/>
    </source>
</evidence>
<dbReference type="AlphaFoldDB" id="A0A6I6MWM5"/>
<dbReference type="InterPro" id="IPR052175">
    <property type="entry name" value="ComplexI-like_HydComp"/>
</dbReference>
<feature type="transmembrane region" description="Helical" evidence="8">
    <location>
        <begin position="456"/>
        <end position="473"/>
    </location>
</feature>
<dbReference type="PANTHER" id="PTHR42682:SF4">
    <property type="entry name" value="NADH-UBIQUINONE_PLASTOQUINONE"/>
    <property type="match status" value="1"/>
</dbReference>
<accession>A0A6I6MWM5</accession>
<gene>
    <name evidence="10" type="ORF">DSM104635_02453</name>
</gene>
<feature type="transmembrane region" description="Helical" evidence="8">
    <location>
        <begin position="298"/>
        <end position="317"/>
    </location>
</feature>
<evidence type="ECO:0000256" key="1">
    <source>
        <dbReference type="ARBA" id="ARBA00004651"/>
    </source>
</evidence>
<dbReference type="InterPro" id="IPR001750">
    <property type="entry name" value="ND/Mrp_TM"/>
</dbReference>
<feature type="transmembrane region" description="Helical" evidence="8">
    <location>
        <begin position="338"/>
        <end position="362"/>
    </location>
</feature>
<name>A0A6I6MWM5_9CAUL</name>
<dbReference type="Pfam" id="PF00361">
    <property type="entry name" value="Proton_antipo_M"/>
    <property type="match status" value="1"/>
</dbReference>
<comment type="subcellular location">
    <subcellularLocation>
        <location evidence="1">Cell membrane</location>
        <topology evidence="1">Multi-pass membrane protein</topology>
    </subcellularLocation>
    <subcellularLocation>
        <location evidence="7">Membrane</location>
        <topology evidence="7">Multi-pass membrane protein</topology>
    </subcellularLocation>
</comment>
<feature type="transmembrane region" description="Helical" evidence="8">
    <location>
        <begin position="96"/>
        <end position="112"/>
    </location>
</feature>
<protein>
    <submittedName>
        <fullName evidence="10">Putative monovalent cation/H+ antiporter subunit D</fullName>
    </submittedName>
</protein>
<evidence type="ECO:0000259" key="9">
    <source>
        <dbReference type="Pfam" id="PF00361"/>
    </source>
</evidence>
<feature type="transmembrane region" description="Helical" evidence="8">
    <location>
        <begin position="272"/>
        <end position="292"/>
    </location>
</feature>
<dbReference type="GO" id="GO:0016491">
    <property type="term" value="F:oxidoreductase activity"/>
    <property type="evidence" value="ECO:0007669"/>
    <property type="project" value="UniProtKB-KW"/>
</dbReference>
<keyword evidence="3 7" id="KW-0812">Transmembrane</keyword>
<dbReference type="PANTHER" id="PTHR42682">
    <property type="entry name" value="HYDROGENASE-4 COMPONENT F"/>
    <property type="match status" value="1"/>
</dbReference>
<feature type="transmembrane region" description="Helical" evidence="8">
    <location>
        <begin position="175"/>
        <end position="195"/>
    </location>
</feature>
<feature type="transmembrane region" description="Helical" evidence="8">
    <location>
        <begin position="543"/>
        <end position="562"/>
    </location>
</feature>
<dbReference type="EMBL" id="CP047045">
    <property type="protein sequence ID" value="QGZ95603.1"/>
    <property type="molecule type" value="Genomic_DNA"/>
</dbReference>
<evidence type="ECO:0000256" key="8">
    <source>
        <dbReference type="SAM" id="Phobius"/>
    </source>
</evidence>
<evidence type="ECO:0000256" key="5">
    <source>
        <dbReference type="ARBA" id="ARBA00023002"/>
    </source>
</evidence>
<feature type="transmembrane region" description="Helical" evidence="8">
    <location>
        <begin position="148"/>
        <end position="169"/>
    </location>
</feature>
<keyword evidence="2" id="KW-1003">Cell membrane</keyword>
<feature type="transmembrane region" description="Helical" evidence="8">
    <location>
        <begin position="6"/>
        <end position="26"/>
    </location>
</feature>
<dbReference type="Proteomes" id="UP000431269">
    <property type="component" value="Chromosome"/>
</dbReference>
<evidence type="ECO:0000256" key="2">
    <source>
        <dbReference type="ARBA" id="ARBA00022475"/>
    </source>
</evidence>
<organism evidence="10 11">
    <name type="scientific">Terricaulis silvestris</name>
    <dbReference type="NCBI Taxonomy" id="2686094"/>
    <lineage>
        <taxon>Bacteria</taxon>
        <taxon>Pseudomonadati</taxon>
        <taxon>Pseudomonadota</taxon>
        <taxon>Alphaproteobacteria</taxon>
        <taxon>Caulobacterales</taxon>
        <taxon>Caulobacteraceae</taxon>
        <taxon>Terricaulis</taxon>
    </lineage>
</organism>
<dbReference type="RefSeq" id="WP_158766449.1">
    <property type="nucleotide sequence ID" value="NZ_CP047045.1"/>
</dbReference>
<evidence type="ECO:0000256" key="7">
    <source>
        <dbReference type="RuleBase" id="RU000320"/>
    </source>
</evidence>
<reference evidence="11" key="1">
    <citation type="submission" date="2019-12" db="EMBL/GenBank/DDBJ databases">
        <title>Complete genome of Terracaulis silvestris 0127_4.</title>
        <authorList>
            <person name="Vieira S."/>
            <person name="Riedel T."/>
            <person name="Sproer C."/>
            <person name="Pascual J."/>
            <person name="Boedeker C."/>
            <person name="Overmann J."/>
        </authorList>
    </citation>
    <scope>NUCLEOTIDE SEQUENCE [LARGE SCALE GENOMIC DNA]</scope>
    <source>
        <strain evidence="11">0127_4</strain>
    </source>
</reference>
<feature type="transmembrane region" description="Helical" evidence="8">
    <location>
        <begin position="374"/>
        <end position="392"/>
    </location>
</feature>
<feature type="transmembrane region" description="Helical" evidence="8">
    <location>
        <begin position="71"/>
        <end position="89"/>
    </location>
</feature>